<proteinExistence type="inferred from homology"/>
<dbReference type="PANTHER" id="PTHR43434:SF1">
    <property type="entry name" value="PHOSPHOGLYCOLATE PHOSPHATASE"/>
    <property type="match status" value="1"/>
</dbReference>
<dbReference type="SFLD" id="SFLDS00003">
    <property type="entry name" value="Haloacid_Dehalogenase"/>
    <property type="match status" value="1"/>
</dbReference>
<dbReference type="InterPro" id="IPR023198">
    <property type="entry name" value="PGP-like_dom2"/>
</dbReference>
<comment type="similarity">
    <text evidence="3">Belongs to the HAD-like hydrolase superfamily. CbbY/CbbZ/Gph/YieH family.</text>
</comment>
<evidence type="ECO:0000256" key="3">
    <source>
        <dbReference type="ARBA" id="ARBA00006171"/>
    </source>
</evidence>
<sequence length="226" mass="25579">MKSAVVFDWNGTLLDDANAVLQTINAILSRFGRAAVDMHRLREEFELPLSVLFRNLDMSEDEIEVVNSNDSAIFHDAYEFLARNAALRKGARNVLLALDQRSVQTVIVSNHIVEPIRTQVRRLGIKTQVRDILAFESRATQFRSMSKEERLRLYMQANDLSPERTVIVGDMPVETEIARNLGLINVSITGGFVSEARLCAAGPDYMIHDHHELLPVLQKHCIIQRS</sequence>
<dbReference type="SFLD" id="SFLDG01129">
    <property type="entry name" value="C1.5:_HAD__Beta-PGM__Phosphata"/>
    <property type="match status" value="1"/>
</dbReference>
<evidence type="ECO:0000256" key="4">
    <source>
        <dbReference type="ARBA" id="ARBA00013078"/>
    </source>
</evidence>
<organism evidence="5 6">
    <name type="scientific">Bradyrhizobium brasilense</name>
    <dbReference type="NCBI Taxonomy" id="1419277"/>
    <lineage>
        <taxon>Bacteria</taxon>
        <taxon>Pseudomonadati</taxon>
        <taxon>Pseudomonadota</taxon>
        <taxon>Alphaproteobacteria</taxon>
        <taxon>Hyphomicrobiales</taxon>
        <taxon>Nitrobacteraceae</taxon>
        <taxon>Bradyrhizobium</taxon>
    </lineage>
</organism>
<dbReference type="InterPro" id="IPR050155">
    <property type="entry name" value="HAD-like_hydrolase_sf"/>
</dbReference>
<dbReference type="InterPro" id="IPR023214">
    <property type="entry name" value="HAD_sf"/>
</dbReference>
<evidence type="ECO:0000313" key="5">
    <source>
        <dbReference type="EMBL" id="SDF79392.1"/>
    </source>
</evidence>
<evidence type="ECO:0000256" key="2">
    <source>
        <dbReference type="ARBA" id="ARBA00004818"/>
    </source>
</evidence>
<comment type="catalytic activity">
    <reaction evidence="1">
        <text>2-phosphoglycolate + H2O = glycolate + phosphate</text>
        <dbReference type="Rhea" id="RHEA:14369"/>
        <dbReference type="ChEBI" id="CHEBI:15377"/>
        <dbReference type="ChEBI" id="CHEBI:29805"/>
        <dbReference type="ChEBI" id="CHEBI:43474"/>
        <dbReference type="ChEBI" id="CHEBI:58033"/>
        <dbReference type="EC" id="3.1.3.18"/>
    </reaction>
</comment>
<dbReference type="InterPro" id="IPR041492">
    <property type="entry name" value="HAD_2"/>
</dbReference>
<name>A0A1G7NZB4_9BRAD</name>
<dbReference type="Gene3D" id="1.10.150.240">
    <property type="entry name" value="Putative phosphatase, domain 2"/>
    <property type="match status" value="1"/>
</dbReference>
<dbReference type="AlphaFoldDB" id="A0A1G7NZB4"/>
<dbReference type="InterPro" id="IPR036412">
    <property type="entry name" value="HAD-like_sf"/>
</dbReference>
<dbReference type="SUPFAM" id="SSF56784">
    <property type="entry name" value="HAD-like"/>
    <property type="match status" value="1"/>
</dbReference>
<protein>
    <recommendedName>
        <fullName evidence="4">phosphoglycolate phosphatase</fullName>
        <ecNumber evidence="4">3.1.3.18</ecNumber>
    </recommendedName>
</protein>
<dbReference type="EMBL" id="FMZW01000074">
    <property type="protein sequence ID" value="SDF79392.1"/>
    <property type="molecule type" value="Genomic_DNA"/>
</dbReference>
<dbReference type="GO" id="GO:0008967">
    <property type="term" value="F:phosphoglycolate phosphatase activity"/>
    <property type="evidence" value="ECO:0007669"/>
    <property type="project" value="UniProtKB-EC"/>
</dbReference>
<dbReference type="Gene3D" id="3.40.50.1000">
    <property type="entry name" value="HAD superfamily/HAD-like"/>
    <property type="match status" value="1"/>
</dbReference>
<dbReference type="Pfam" id="PF13419">
    <property type="entry name" value="HAD_2"/>
    <property type="match status" value="1"/>
</dbReference>
<evidence type="ECO:0000256" key="1">
    <source>
        <dbReference type="ARBA" id="ARBA00000830"/>
    </source>
</evidence>
<dbReference type="Proteomes" id="UP000199245">
    <property type="component" value="Unassembled WGS sequence"/>
</dbReference>
<gene>
    <name evidence="5" type="ORF">SAMN05216337_10749</name>
</gene>
<accession>A0A1G7NZB4</accession>
<reference evidence="5 6" key="1">
    <citation type="submission" date="2016-10" db="EMBL/GenBank/DDBJ databases">
        <authorList>
            <person name="de Groot N.N."/>
        </authorList>
    </citation>
    <scope>NUCLEOTIDE SEQUENCE [LARGE SCALE GENOMIC DNA]</scope>
    <source>
        <strain evidence="5 6">R5</strain>
    </source>
</reference>
<dbReference type="GO" id="GO:0005829">
    <property type="term" value="C:cytosol"/>
    <property type="evidence" value="ECO:0007669"/>
    <property type="project" value="TreeGrafter"/>
</dbReference>
<dbReference type="EC" id="3.1.3.18" evidence="4"/>
<dbReference type="RefSeq" id="WP_057018887.1">
    <property type="nucleotide sequence ID" value="NZ_FMZW01000074.1"/>
</dbReference>
<comment type="pathway">
    <text evidence="2">Organic acid metabolism; glycolate biosynthesis; glycolate from 2-phosphoglycolate: step 1/1.</text>
</comment>
<dbReference type="PANTHER" id="PTHR43434">
    <property type="entry name" value="PHOSPHOGLYCOLATE PHOSPHATASE"/>
    <property type="match status" value="1"/>
</dbReference>
<dbReference type="GO" id="GO:0006281">
    <property type="term" value="P:DNA repair"/>
    <property type="evidence" value="ECO:0007669"/>
    <property type="project" value="TreeGrafter"/>
</dbReference>
<evidence type="ECO:0000313" key="6">
    <source>
        <dbReference type="Proteomes" id="UP000199245"/>
    </source>
</evidence>